<gene>
    <name evidence="2" type="ORF">C772_01444</name>
</gene>
<keyword evidence="1" id="KW-1133">Transmembrane helix</keyword>
<dbReference type="OrthoDB" id="9936452at2"/>
<organism evidence="2 3">
    <name type="scientific">Bhargavaea cecembensis DSE10</name>
    <dbReference type="NCBI Taxonomy" id="1235279"/>
    <lineage>
        <taxon>Bacteria</taxon>
        <taxon>Bacillati</taxon>
        <taxon>Bacillota</taxon>
        <taxon>Bacilli</taxon>
        <taxon>Bacillales</taxon>
        <taxon>Caryophanaceae</taxon>
        <taxon>Bhargavaea</taxon>
    </lineage>
</organism>
<dbReference type="AlphaFoldDB" id="M7P7Q0"/>
<keyword evidence="3" id="KW-1185">Reference proteome</keyword>
<sequence length="97" mass="10832">MDIYVLLKKMRLSISGIRLWSSIQSLAEGIELQVKSNLSVGAAFCIVIILNIDKVISSSFIANLIKVLAIIAFVAYAIVVIRKRGKNREREKGDRIE</sequence>
<keyword evidence="1" id="KW-0812">Transmembrane</keyword>
<dbReference type="STRING" id="1235279.C772_01444"/>
<reference evidence="2 3" key="1">
    <citation type="journal article" date="2013" name="Genome Announc.">
        <title>Draft Genome Sequence of Bhargavaea cecembensis Strain DSE10T, Isolated from a Deep-Sea Sediment Sample Collected at a Depth of 5,904 m from the Chagos-Laccadive Ridge System in the Indian Ocean.</title>
        <authorList>
            <person name="Shivaji S."/>
            <person name="Ara S."/>
            <person name="Begum Z."/>
            <person name="Ruth M."/>
            <person name="Singh A."/>
            <person name="Kumar Pinnaka A."/>
        </authorList>
    </citation>
    <scope>NUCLEOTIDE SEQUENCE [LARGE SCALE GENOMIC DNA]</scope>
    <source>
        <strain evidence="2 3">DSE10</strain>
    </source>
</reference>
<accession>M7P7Q0</accession>
<comment type="caution">
    <text evidence="2">The sequence shown here is derived from an EMBL/GenBank/DDBJ whole genome shotgun (WGS) entry which is preliminary data.</text>
</comment>
<name>M7P7Q0_9BACL</name>
<feature type="transmembrane region" description="Helical" evidence="1">
    <location>
        <begin position="58"/>
        <end position="81"/>
    </location>
</feature>
<evidence type="ECO:0000313" key="2">
    <source>
        <dbReference type="EMBL" id="EMR06549.1"/>
    </source>
</evidence>
<evidence type="ECO:0000256" key="1">
    <source>
        <dbReference type="SAM" id="Phobius"/>
    </source>
</evidence>
<dbReference type="RefSeq" id="WP_008298640.1">
    <property type="nucleotide sequence ID" value="NZ_AOFT01000006.1"/>
</dbReference>
<evidence type="ECO:0000313" key="3">
    <source>
        <dbReference type="Proteomes" id="UP000011919"/>
    </source>
</evidence>
<dbReference type="EMBL" id="AOFT01000006">
    <property type="protein sequence ID" value="EMR06549.1"/>
    <property type="molecule type" value="Genomic_DNA"/>
</dbReference>
<protein>
    <submittedName>
        <fullName evidence="2">Uncharacterized protein</fullName>
    </submittedName>
</protein>
<keyword evidence="1" id="KW-0472">Membrane</keyword>
<proteinExistence type="predicted"/>
<dbReference type="Proteomes" id="UP000011919">
    <property type="component" value="Unassembled WGS sequence"/>
</dbReference>